<evidence type="ECO:0000313" key="4">
    <source>
        <dbReference type="Proteomes" id="UP001064489"/>
    </source>
</evidence>
<feature type="region of interest" description="Disordered" evidence="1">
    <location>
        <begin position="1"/>
        <end position="23"/>
    </location>
</feature>
<reference evidence="3" key="2">
    <citation type="submission" date="2023-02" db="EMBL/GenBank/DDBJ databases">
        <authorList>
            <person name="Swenson N.G."/>
            <person name="Wegrzyn J.L."/>
            <person name="Mcevoy S.L."/>
        </authorList>
    </citation>
    <scope>NUCLEOTIDE SEQUENCE</scope>
    <source>
        <strain evidence="3">91603</strain>
        <tissue evidence="3">Leaf</tissue>
    </source>
</reference>
<gene>
    <name evidence="3" type="ORF">LWI28_024174</name>
</gene>
<reference evidence="3" key="1">
    <citation type="journal article" date="2022" name="Plant J.">
        <title>Strategies of tolerance reflected in two North American maple genomes.</title>
        <authorList>
            <person name="McEvoy S.L."/>
            <person name="Sezen U.U."/>
            <person name="Trouern-Trend A."/>
            <person name="McMahon S.M."/>
            <person name="Schaberg P.G."/>
            <person name="Yang J."/>
            <person name="Wegrzyn J.L."/>
            <person name="Swenson N.G."/>
        </authorList>
    </citation>
    <scope>NUCLEOTIDE SEQUENCE</scope>
    <source>
        <strain evidence="3">91603</strain>
    </source>
</reference>
<feature type="domain" description="Retrotransposon Copia-like N-terminal" evidence="2">
    <location>
        <begin position="14"/>
        <end position="60"/>
    </location>
</feature>
<evidence type="ECO:0000256" key="1">
    <source>
        <dbReference type="SAM" id="MobiDB-lite"/>
    </source>
</evidence>
<accession>A0AAD5JMR7</accession>
<comment type="caution">
    <text evidence="3">The sequence shown here is derived from an EMBL/GenBank/DDBJ whole genome shotgun (WGS) entry which is preliminary data.</text>
</comment>
<dbReference type="Proteomes" id="UP001064489">
    <property type="component" value="Chromosome 1"/>
</dbReference>
<evidence type="ECO:0000313" key="3">
    <source>
        <dbReference type="EMBL" id="KAI9196462.1"/>
    </source>
</evidence>
<dbReference type="InterPro" id="IPR029472">
    <property type="entry name" value="Copia-like_N"/>
</dbReference>
<proteinExistence type="predicted"/>
<sequence length="104" mass="11738">MPVSTNNQPSLHPPSDQHSGRITNIKLNGDNFIRWSLYVKMYISGRGKIVYLTGEKAEPDAKDSTHGTWDAENSMVMAWLVNAMEEDISANYLGYSNAKDMWDN</sequence>
<dbReference type="EMBL" id="JAJSOW010000003">
    <property type="protein sequence ID" value="KAI9196462.1"/>
    <property type="molecule type" value="Genomic_DNA"/>
</dbReference>
<name>A0AAD5JMR7_ACENE</name>
<dbReference type="PANTHER" id="PTHR37610">
    <property type="entry name" value="CCHC-TYPE DOMAIN-CONTAINING PROTEIN"/>
    <property type="match status" value="1"/>
</dbReference>
<organism evidence="3 4">
    <name type="scientific">Acer negundo</name>
    <name type="common">Box elder</name>
    <dbReference type="NCBI Taxonomy" id="4023"/>
    <lineage>
        <taxon>Eukaryota</taxon>
        <taxon>Viridiplantae</taxon>
        <taxon>Streptophyta</taxon>
        <taxon>Embryophyta</taxon>
        <taxon>Tracheophyta</taxon>
        <taxon>Spermatophyta</taxon>
        <taxon>Magnoliopsida</taxon>
        <taxon>eudicotyledons</taxon>
        <taxon>Gunneridae</taxon>
        <taxon>Pentapetalae</taxon>
        <taxon>rosids</taxon>
        <taxon>malvids</taxon>
        <taxon>Sapindales</taxon>
        <taxon>Sapindaceae</taxon>
        <taxon>Hippocastanoideae</taxon>
        <taxon>Acereae</taxon>
        <taxon>Acer</taxon>
    </lineage>
</organism>
<dbReference type="AlphaFoldDB" id="A0AAD5JMR7"/>
<dbReference type="PANTHER" id="PTHR37610:SF47">
    <property type="entry name" value="RETROTRANSPOSON COPIA-LIKE N-TERMINAL DOMAIN-CONTAINING PROTEIN"/>
    <property type="match status" value="1"/>
</dbReference>
<protein>
    <recommendedName>
        <fullName evidence="2">Retrotransposon Copia-like N-terminal domain-containing protein</fullName>
    </recommendedName>
</protein>
<keyword evidence="4" id="KW-1185">Reference proteome</keyword>
<evidence type="ECO:0000259" key="2">
    <source>
        <dbReference type="Pfam" id="PF14244"/>
    </source>
</evidence>
<dbReference type="Pfam" id="PF14244">
    <property type="entry name" value="Retrotran_gag_3"/>
    <property type="match status" value="1"/>
</dbReference>